<dbReference type="PATRIC" id="fig|1620.3.peg.1093"/>
<name>A0A0R2JMG4_9LACO</name>
<evidence type="ECO:0000256" key="4">
    <source>
        <dbReference type="ARBA" id="ARBA00023136"/>
    </source>
</evidence>
<gene>
    <name evidence="6" type="ORF">IV67_GL001078</name>
</gene>
<dbReference type="STRING" id="1620.IV67_GL001078"/>
<proteinExistence type="predicted"/>
<keyword evidence="4 5" id="KW-0472">Membrane</keyword>
<evidence type="ECO:0000256" key="1">
    <source>
        <dbReference type="ARBA" id="ARBA00004141"/>
    </source>
</evidence>
<dbReference type="RefSeq" id="WP_057788887.1">
    <property type="nucleotide sequence ID" value="NZ_JQCD01000031.1"/>
</dbReference>
<dbReference type="OrthoDB" id="8635523at2"/>
<keyword evidence="3 5" id="KW-1133">Transmembrane helix</keyword>
<protein>
    <submittedName>
        <fullName evidence="6">ABC superfamily ATP binding cassette transporter, membrane protein</fullName>
    </submittedName>
</protein>
<keyword evidence="7" id="KW-1185">Reference proteome</keyword>
<dbReference type="EMBL" id="JQCD01000031">
    <property type="protein sequence ID" value="KRN76028.1"/>
    <property type="molecule type" value="Genomic_DNA"/>
</dbReference>
<dbReference type="PANTHER" id="PTHR33514:SF1">
    <property type="entry name" value="ABC TRANSPORTER PERMEASE"/>
    <property type="match status" value="1"/>
</dbReference>
<evidence type="ECO:0000313" key="6">
    <source>
        <dbReference type="EMBL" id="KRN76028.1"/>
    </source>
</evidence>
<accession>A0A0R2JMG4</accession>
<sequence length="274" mass="31209">MNHNIFGFHPGTSIIHRLTGTTKLVIFLALTIFGSLSFDLRYLILLSVVALVALYVAKIKWADVRTIVWLVTIFAVINLMLIYVFAPQYGVQLFGSKTVLFGSGHYALTFEQLYYEFIVFVKYLFAVPLALVFLLTTNPSEFAAGLNRIGISYRVAYAVALALRYIPDIQVSYQTISKVQQARGHDLSKKASLWKRLKGALGIMVPLMFASLNQIDAVSQAMDLRRFGKQKRRTWYYAQSFARIDWLALGFAVALIALEMYLLWQNGGRFWYPF</sequence>
<dbReference type="PANTHER" id="PTHR33514">
    <property type="entry name" value="PROTEIN ABCI12, CHLOROPLASTIC"/>
    <property type="match status" value="1"/>
</dbReference>
<keyword evidence="2 5" id="KW-0812">Transmembrane</keyword>
<feature type="transmembrane region" description="Helical" evidence="5">
    <location>
        <begin position="67"/>
        <end position="86"/>
    </location>
</feature>
<reference evidence="6 7" key="1">
    <citation type="journal article" date="2015" name="Genome Announc.">
        <title>Expanding the biotechnology potential of lactobacilli through comparative genomics of 213 strains and associated genera.</title>
        <authorList>
            <person name="Sun Z."/>
            <person name="Harris H.M."/>
            <person name="McCann A."/>
            <person name="Guo C."/>
            <person name="Argimon S."/>
            <person name="Zhang W."/>
            <person name="Yang X."/>
            <person name="Jeffery I.B."/>
            <person name="Cooney J.C."/>
            <person name="Kagawa T.F."/>
            <person name="Liu W."/>
            <person name="Song Y."/>
            <person name="Salvetti E."/>
            <person name="Wrobel A."/>
            <person name="Rasinkangas P."/>
            <person name="Parkhill J."/>
            <person name="Rea M.C."/>
            <person name="O'Sullivan O."/>
            <person name="Ritari J."/>
            <person name="Douillard F.P."/>
            <person name="Paul Ross R."/>
            <person name="Yang R."/>
            <person name="Briner A.E."/>
            <person name="Felis G.E."/>
            <person name="de Vos W.M."/>
            <person name="Barrangou R."/>
            <person name="Klaenhammer T.R."/>
            <person name="Caufield P.W."/>
            <person name="Cui Y."/>
            <person name="Zhang H."/>
            <person name="O'Toole P.W."/>
        </authorList>
    </citation>
    <scope>NUCLEOTIDE SEQUENCE [LARGE SCALE GENOMIC DNA]</scope>
    <source>
        <strain evidence="6 7">DSM 20014</strain>
    </source>
</reference>
<dbReference type="CDD" id="cd16914">
    <property type="entry name" value="EcfT"/>
    <property type="match status" value="1"/>
</dbReference>
<dbReference type="InterPro" id="IPR003339">
    <property type="entry name" value="ABC/ECF_trnsptr_transmembrane"/>
</dbReference>
<comment type="caution">
    <text evidence="6">The sequence shown here is derived from an EMBL/GenBank/DDBJ whole genome shotgun (WGS) entry which is preliminary data.</text>
</comment>
<feature type="transmembrane region" description="Helical" evidence="5">
    <location>
        <begin position="113"/>
        <end position="134"/>
    </location>
</feature>
<dbReference type="AlphaFoldDB" id="A0A0R2JMG4"/>
<evidence type="ECO:0000256" key="3">
    <source>
        <dbReference type="ARBA" id="ARBA00022989"/>
    </source>
</evidence>
<evidence type="ECO:0000256" key="5">
    <source>
        <dbReference type="SAM" id="Phobius"/>
    </source>
</evidence>
<evidence type="ECO:0000256" key="2">
    <source>
        <dbReference type="ARBA" id="ARBA00022692"/>
    </source>
</evidence>
<dbReference type="GO" id="GO:0005886">
    <property type="term" value="C:plasma membrane"/>
    <property type="evidence" value="ECO:0007669"/>
    <property type="project" value="TreeGrafter"/>
</dbReference>
<comment type="subcellular location">
    <subcellularLocation>
        <location evidence="1">Membrane</location>
        <topology evidence="1">Multi-pass membrane protein</topology>
    </subcellularLocation>
</comment>
<feature type="transmembrane region" description="Helical" evidence="5">
    <location>
        <begin position="240"/>
        <end position="264"/>
    </location>
</feature>
<organism evidence="6 7">
    <name type="scientific">Weissella minor</name>
    <dbReference type="NCBI Taxonomy" id="1620"/>
    <lineage>
        <taxon>Bacteria</taxon>
        <taxon>Bacillati</taxon>
        <taxon>Bacillota</taxon>
        <taxon>Bacilli</taxon>
        <taxon>Lactobacillales</taxon>
        <taxon>Lactobacillaceae</taxon>
        <taxon>Weissella</taxon>
    </lineage>
</organism>
<evidence type="ECO:0000313" key="7">
    <source>
        <dbReference type="Proteomes" id="UP000051673"/>
    </source>
</evidence>
<dbReference type="Pfam" id="PF02361">
    <property type="entry name" value="CbiQ"/>
    <property type="match status" value="1"/>
</dbReference>
<feature type="transmembrane region" description="Helical" evidence="5">
    <location>
        <begin position="26"/>
        <end position="55"/>
    </location>
</feature>
<dbReference type="Proteomes" id="UP000051673">
    <property type="component" value="Unassembled WGS sequence"/>
</dbReference>